<dbReference type="SMART" id="SM01043">
    <property type="entry name" value="BTAD"/>
    <property type="match status" value="1"/>
</dbReference>
<dbReference type="CDD" id="cd15831">
    <property type="entry name" value="BTAD"/>
    <property type="match status" value="1"/>
</dbReference>
<dbReference type="Pfam" id="PF03704">
    <property type="entry name" value="BTAD"/>
    <property type="match status" value="1"/>
</dbReference>
<sequence>MSTLLLRSEPRLRFAVLGPVRVWRDGRPVRLNGVRPRALLAALLLRPNRAVPLDALVELLWDRDPPASAIANLRTYATRLRTAICGSPDAGRDRLVTAGGGYLLRTGPHDVDLHAFTERLRLGRAALAAGAPGPAATQLGAALALWRGEPASDVPRTPAFASRLTALDELRQIAVECHLQARLNLGGGADLVDELRRLTQAHPTREALWGQLMLAHYRCGDVATALATYQRAQATLRSHLGLDPGSELVGLHRAMLSRDPRLDPRPERSGRTTVDENLRYVRCQHVERHVRQA</sequence>
<dbReference type="SUPFAM" id="SSF48452">
    <property type="entry name" value="TPR-like"/>
    <property type="match status" value="1"/>
</dbReference>
<dbReference type="PROSITE" id="PS51755">
    <property type="entry name" value="OMPR_PHOB"/>
    <property type="match status" value="1"/>
</dbReference>
<dbReference type="EMBL" id="JAZGQK010000034">
    <property type="protein sequence ID" value="MEE6263082.1"/>
    <property type="molecule type" value="Genomic_DNA"/>
</dbReference>
<dbReference type="Gene3D" id="1.10.10.10">
    <property type="entry name" value="Winged helix-like DNA-binding domain superfamily/Winged helix DNA-binding domain"/>
    <property type="match status" value="1"/>
</dbReference>
<evidence type="ECO:0000256" key="4">
    <source>
        <dbReference type="ARBA" id="ARBA00023163"/>
    </source>
</evidence>
<evidence type="ECO:0000256" key="5">
    <source>
        <dbReference type="PROSITE-ProRule" id="PRU01091"/>
    </source>
</evidence>
<dbReference type="Proteomes" id="UP001332243">
    <property type="component" value="Unassembled WGS sequence"/>
</dbReference>
<reference evidence="7 8" key="1">
    <citation type="submission" date="2024-01" db="EMBL/GenBank/DDBJ databases">
        <title>Genome insights into Plantactinospora sonchi sp. nov.</title>
        <authorList>
            <person name="Wang L."/>
        </authorList>
    </citation>
    <scope>NUCLEOTIDE SEQUENCE [LARGE SCALE GENOMIC DNA]</scope>
    <source>
        <strain evidence="7 8">NEAU-QY2</strain>
    </source>
</reference>
<evidence type="ECO:0000256" key="1">
    <source>
        <dbReference type="ARBA" id="ARBA00005820"/>
    </source>
</evidence>
<keyword evidence="3 5" id="KW-0238">DNA-binding</keyword>
<dbReference type="InterPro" id="IPR036388">
    <property type="entry name" value="WH-like_DNA-bd_sf"/>
</dbReference>
<evidence type="ECO:0000259" key="6">
    <source>
        <dbReference type="PROSITE" id="PS51755"/>
    </source>
</evidence>
<proteinExistence type="inferred from homology"/>
<dbReference type="PANTHER" id="PTHR35807:SF1">
    <property type="entry name" value="TRANSCRIPTIONAL REGULATOR REDD"/>
    <property type="match status" value="1"/>
</dbReference>
<comment type="caution">
    <text evidence="7">The sequence shown here is derived from an EMBL/GenBank/DDBJ whole genome shotgun (WGS) entry which is preliminary data.</text>
</comment>
<evidence type="ECO:0000256" key="2">
    <source>
        <dbReference type="ARBA" id="ARBA00023015"/>
    </source>
</evidence>
<feature type="DNA-binding region" description="OmpR/PhoB-type" evidence="5">
    <location>
        <begin position="2"/>
        <end position="106"/>
    </location>
</feature>
<dbReference type="InterPro" id="IPR016032">
    <property type="entry name" value="Sig_transdc_resp-reg_C-effctor"/>
</dbReference>
<dbReference type="InterPro" id="IPR001867">
    <property type="entry name" value="OmpR/PhoB-type_DNA-bd"/>
</dbReference>
<dbReference type="InterPro" id="IPR005158">
    <property type="entry name" value="BTAD"/>
</dbReference>
<evidence type="ECO:0000256" key="3">
    <source>
        <dbReference type="ARBA" id="ARBA00023125"/>
    </source>
</evidence>
<keyword evidence="2" id="KW-0805">Transcription regulation</keyword>
<dbReference type="InterPro" id="IPR051677">
    <property type="entry name" value="AfsR-DnrI-RedD_regulator"/>
</dbReference>
<comment type="similarity">
    <text evidence="1">Belongs to the AfsR/DnrI/RedD regulatory family.</text>
</comment>
<dbReference type="RefSeq" id="WP_331218020.1">
    <property type="nucleotide sequence ID" value="NZ_JAZGQK010000034.1"/>
</dbReference>
<name>A0ABU7S2P4_9ACTN</name>
<dbReference type="PANTHER" id="PTHR35807">
    <property type="entry name" value="TRANSCRIPTIONAL REGULATOR REDD-RELATED"/>
    <property type="match status" value="1"/>
</dbReference>
<dbReference type="Pfam" id="PF00486">
    <property type="entry name" value="Trans_reg_C"/>
    <property type="match status" value="1"/>
</dbReference>
<dbReference type="InterPro" id="IPR011990">
    <property type="entry name" value="TPR-like_helical_dom_sf"/>
</dbReference>
<protein>
    <submittedName>
        <fullName evidence="7">AfsR/SARP family transcriptional regulator</fullName>
    </submittedName>
</protein>
<dbReference type="SMART" id="SM00862">
    <property type="entry name" value="Trans_reg_C"/>
    <property type="match status" value="1"/>
</dbReference>
<keyword evidence="8" id="KW-1185">Reference proteome</keyword>
<dbReference type="SUPFAM" id="SSF46894">
    <property type="entry name" value="C-terminal effector domain of the bipartite response regulators"/>
    <property type="match status" value="1"/>
</dbReference>
<evidence type="ECO:0000313" key="7">
    <source>
        <dbReference type="EMBL" id="MEE6263082.1"/>
    </source>
</evidence>
<keyword evidence="4" id="KW-0804">Transcription</keyword>
<feature type="domain" description="OmpR/PhoB-type" evidence="6">
    <location>
        <begin position="2"/>
        <end position="106"/>
    </location>
</feature>
<evidence type="ECO:0000313" key="8">
    <source>
        <dbReference type="Proteomes" id="UP001332243"/>
    </source>
</evidence>
<gene>
    <name evidence="7" type="ORF">V1633_31845</name>
</gene>
<dbReference type="Gene3D" id="1.25.40.10">
    <property type="entry name" value="Tetratricopeptide repeat domain"/>
    <property type="match status" value="1"/>
</dbReference>
<organism evidence="7 8">
    <name type="scientific">Plantactinospora sonchi</name>
    <dbReference type="NCBI Taxonomy" id="1544735"/>
    <lineage>
        <taxon>Bacteria</taxon>
        <taxon>Bacillati</taxon>
        <taxon>Actinomycetota</taxon>
        <taxon>Actinomycetes</taxon>
        <taxon>Micromonosporales</taxon>
        <taxon>Micromonosporaceae</taxon>
        <taxon>Plantactinospora</taxon>
    </lineage>
</organism>
<accession>A0ABU7S2P4</accession>